<accession>A0ABV4BHL8</accession>
<name>A0ABV4BHL8_9GAMM</name>
<dbReference type="EMBL" id="JBDKXB010000022">
    <property type="protein sequence ID" value="MEY6433474.1"/>
    <property type="molecule type" value="Genomic_DNA"/>
</dbReference>
<dbReference type="SUPFAM" id="SSF48435">
    <property type="entry name" value="Bacterial muramidases"/>
    <property type="match status" value="1"/>
</dbReference>
<dbReference type="PANTHER" id="PTHR37423">
    <property type="entry name" value="SOLUBLE LYTIC MUREIN TRANSGLYCOSYLASE-RELATED"/>
    <property type="match status" value="1"/>
</dbReference>
<dbReference type="RefSeq" id="WP_369667858.1">
    <property type="nucleotide sequence ID" value="NZ_JBDKXB010000022.1"/>
</dbReference>
<protein>
    <submittedName>
        <fullName evidence="5">Transglycosylase SLT domain-containing protein</fullName>
    </submittedName>
</protein>
<organism evidence="5 6">
    <name type="scientific">Thioalkalicoccus limnaeus</name>
    <dbReference type="NCBI Taxonomy" id="120681"/>
    <lineage>
        <taxon>Bacteria</taxon>
        <taxon>Pseudomonadati</taxon>
        <taxon>Pseudomonadota</taxon>
        <taxon>Gammaproteobacteria</taxon>
        <taxon>Chromatiales</taxon>
        <taxon>Chromatiaceae</taxon>
        <taxon>Thioalkalicoccus</taxon>
    </lineage>
</organism>
<keyword evidence="6" id="KW-1185">Reference proteome</keyword>
<comment type="caution">
    <text evidence="5">The sequence shown here is derived from an EMBL/GenBank/DDBJ whole genome shotgun (WGS) entry which is preliminary data.</text>
</comment>
<dbReference type="InterPro" id="IPR008258">
    <property type="entry name" value="Transglycosylase_SLT_dom_1"/>
</dbReference>
<gene>
    <name evidence="5" type="ORF">ABC977_13795</name>
</gene>
<evidence type="ECO:0000313" key="5">
    <source>
        <dbReference type="EMBL" id="MEY6433474.1"/>
    </source>
</evidence>
<feature type="domain" description="Transglycosylase SLT" evidence="3">
    <location>
        <begin position="500"/>
        <end position="606"/>
    </location>
</feature>
<dbReference type="Gene3D" id="1.10.530.10">
    <property type="match status" value="1"/>
</dbReference>
<evidence type="ECO:0000256" key="2">
    <source>
        <dbReference type="ARBA" id="ARBA00022729"/>
    </source>
</evidence>
<dbReference type="Pfam" id="PF01464">
    <property type="entry name" value="SLT"/>
    <property type="match status" value="1"/>
</dbReference>
<evidence type="ECO:0000259" key="4">
    <source>
        <dbReference type="Pfam" id="PF14718"/>
    </source>
</evidence>
<dbReference type="Gene3D" id="1.10.1240.20">
    <property type="entry name" value="Lytic transglycosylase, superhelical linker domain"/>
    <property type="match status" value="1"/>
</dbReference>
<dbReference type="InterPro" id="IPR012289">
    <property type="entry name" value="Lytic_TGlycosylase_superhlx_L"/>
</dbReference>
<comment type="similarity">
    <text evidence="1">Belongs to the transglycosylase Slt family.</text>
</comment>
<feature type="domain" description="Lytic transglycosylase superhelical linker" evidence="4">
    <location>
        <begin position="425"/>
        <end position="488"/>
    </location>
</feature>
<dbReference type="InterPro" id="IPR023346">
    <property type="entry name" value="Lysozyme-like_dom_sf"/>
</dbReference>
<sequence>MLRTSRADEWSSGPRFSRHLLVWLPSLLLLALPAPLGDGHLSDRIERQREAFVELETFLAQGVVPDAEMAARIAALQDYPLAPYLRYAELTANIATADPSSVAAFLAEQAGTALGERLRDQWLEQLARRGRWSEYLAYDRPDPAPTRQCRRLFALFATGRRDEALAQIPPLWLVGRSQPAACDPVFDAWRAAGLLTPDLVRQRIDLAMDADDRRLARYLGRYLPDEEQPRLADWLAVRADPRRVADLKVGEPDDAWQEAIIVDGIARVAPLDIERAIAIWAAKAASQILSDEAHAAIESALAMALVRDRDDRALAFFDRIPATEANLPLQERRLRDALERQDWMRVADWVAAMPDSDIKTERWLYWHARAEEALGRHETAHDLYRQAASVRGFWGFLAADRVGAAYHLGHRQTPFDERVGRLIEDPARVRIEELLALGREADAHCEWTYLTRELAGDELAAAAVIAHGLDWPDRAIRTLARAGRWDDLALRFPIHHRELVQSQAAVTELPESWIYAVIRQESAFATTAGSSAGAVGLMQLMPATAHEVAARLDHPPPSRAELVDPATNIRLGSHYLAQMARWFDGHPVLATAAYNAGPGRVRQWRAGGPAEADLWIATIPFYETRSYVQRVLAYRIIYADRLGLDDGPLSAWLTPIVARAGHHAQLTAETASDGG</sequence>
<dbReference type="Proteomes" id="UP001564408">
    <property type="component" value="Unassembled WGS sequence"/>
</dbReference>
<dbReference type="PANTHER" id="PTHR37423:SF5">
    <property type="entry name" value="SOLUBLE LYTIC MUREIN TRANSGLYCOSYLASE"/>
    <property type="match status" value="1"/>
</dbReference>
<dbReference type="Pfam" id="PF14718">
    <property type="entry name" value="SLT_L"/>
    <property type="match status" value="1"/>
</dbReference>
<reference evidence="5 6" key="1">
    <citation type="submission" date="2024-05" db="EMBL/GenBank/DDBJ databases">
        <title>Genome Sequence and Characterization of the New Strain Purple Sulfur Bacterium of Genus Thioalkalicoccus.</title>
        <authorList>
            <person name="Bryantseva I.A."/>
            <person name="Kyndt J.A."/>
            <person name="Imhoff J.F."/>
        </authorList>
    </citation>
    <scope>NUCLEOTIDE SEQUENCE [LARGE SCALE GENOMIC DNA]</scope>
    <source>
        <strain evidence="5 6">Um2</strain>
    </source>
</reference>
<proteinExistence type="inferred from homology"/>
<dbReference type="InterPro" id="IPR008939">
    <property type="entry name" value="Lytic_TGlycosylase_superhlx_U"/>
</dbReference>
<dbReference type="Pfam" id="PF00760">
    <property type="entry name" value="Cucumo_coat"/>
    <property type="match status" value="1"/>
</dbReference>
<keyword evidence="2" id="KW-0732">Signal</keyword>
<dbReference type="Gene3D" id="1.25.20.10">
    <property type="entry name" value="Bacterial muramidases"/>
    <property type="match status" value="1"/>
</dbReference>
<dbReference type="CDD" id="cd13401">
    <property type="entry name" value="Slt70-like"/>
    <property type="match status" value="1"/>
</dbReference>
<evidence type="ECO:0000256" key="1">
    <source>
        <dbReference type="ARBA" id="ARBA00007734"/>
    </source>
</evidence>
<evidence type="ECO:0000259" key="3">
    <source>
        <dbReference type="Pfam" id="PF01464"/>
    </source>
</evidence>
<dbReference type="InterPro" id="IPR037061">
    <property type="entry name" value="Lytic_TGlycoase_superhlx_L_sf"/>
</dbReference>
<dbReference type="SUPFAM" id="SSF53955">
    <property type="entry name" value="Lysozyme-like"/>
    <property type="match status" value="1"/>
</dbReference>
<evidence type="ECO:0000313" key="6">
    <source>
        <dbReference type="Proteomes" id="UP001564408"/>
    </source>
</evidence>